<evidence type="ECO:0000313" key="1">
    <source>
        <dbReference type="EMBL" id="PRD42130.1"/>
    </source>
</evidence>
<accession>A0A2S9INM5</accession>
<reference evidence="1 2" key="1">
    <citation type="submission" date="2018-02" db="EMBL/GenBank/DDBJ databases">
        <title>The draft genome of Phyllobacterium sp. 1N-3.</title>
        <authorList>
            <person name="Liu L."/>
            <person name="Li L."/>
            <person name="Zhang X."/>
            <person name="Wang T."/>
            <person name="Liang L."/>
        </authorList>
    </citation>
    <scope>NUCLEOTIDE SEQUENCE [LARGE SCALE GENOMIC DNA]</scope>
    <source>
        <strain evidence="1 2">1N-3</strain>
    </source>
</reference>
<comment type="caution">
    <text evidence="1">The sequence shown here is derived from an EMBL/GenBank/DDBJ whole genome shotgun (WGS) entry which is preliminary data.</text>
</comment>
<sequence>MTTPYQAAQKHNRPMERIVFHLPAEEVEALDAWGVPAGMPSRAETIRTLLRKGLEAVAGEDS</sequence>
<keyword evidence="2" id="KW-1185">Reference proteome</keyword>
<evidence type="ECO:0008006" key="3">
    <source>
        <dbReference type="Google" id="ProtNLM"/>
    </source>
</evidence>
<organism evidence="1 2">
    <name type="scientific">Phyllobacterium phragmitis</name>
    <dbReference type="NCBI Taxonomy" id="2670329"/>
    <lineage>
        <taxon>Bacteria</taxon>
        <taxon>Pseudomonadati</taxon>
        <taxon>Pseudomonadota</taxon>
        <taxon>Alphaproteobacteria</taxon>
        <taxon>Hyphomicrobiales</taxon>
        <taxon>Phyllobacteriaceae</taxon>
        <taxon>Phyllobacterium</taxon>
    </lineage>
</organism>
<gene>
    <name evidence="1" type="ORF">C5748_18450</name>
</gene>
<dbReference type="EMBL" id="PVBR01000014">
    <property type="protein sequence ID" value="PRD42130.1"/>
    <property type="molecule type" value="Genomic_DNA"/>
</dbReference>
<protein>
    <recommendedName>
        <fullName evidence="3">CopG family transcriptional regulator</fullName>
    </recommendedName>
</protein>
<proteinExistence type="predicted"/>
<evidence type="ECO:0000313" key="2">
    <source>
        <dbReference type="Proteomes" id="UP000239434"/>
    </source>
</evidence>
<name>A0A2S9INM5_9HYPH</name>
<dbReference type="AlphaFoldDB" id="A0A2S9INM5"/>
<dbReference type="Proteomes" id="UP000239434">
    <property type="component" value="Unassembled WGS sequence"/>
</dbReference>